<proteinExistence type="inferred from homology"/>
<dbReference type="STRING" id="525367.HMPREF0556_11692"/>
<organism evidence="4 5">
    <name type="scientific">Listeria grayi DSM 20601</name>
    <dbReference type="NCBI Taxonomy" id="525367"/>
    <lineage>
        <taxon>Bacteria</taxon>
        <taxon>Bacillati</taxon>
        <taxon>Bacillota</taxon>
        <taxon>Bacilli</taxon>
        <taxon>Bacillales</taxon>
        <taxon>Listeriaceae</taxon>
        <taxon>Listeria</taxon>
    </lineage>
</organism>
<keyword evidence="5" id="KW-1185">Reference proteome</keyword>
<dbReference type="Pfam" id="PF14602">
    <property type="entry name" value="Hexapep_2"/>
    <property type="match status" value="1"/>
</dbReference>
<dbReference type="EMBL" id="ACCR02000005">
    <property type="protein sequence ID" value="EFI83007.1"/>
    <property type="molecule type" value="Genomic_DNA"/>
</dbReference>
<dbReference type="eggNOG" id="COG0110">
    <property type="taxonomic scope" value="Bacteria"/>
</dbReference>
<dbReference type="CDD" id="cd03357">
    <property type="entry name" value="LbH_MAT_GAT"/>
    <property type="match status" value="1"/>
</dbReference>
<evidence type="ECO:0000259" key="3">
    <source>
        <dbReference type="SMART" id="SM01266"/>
    </source>
</evidence>
<comment type="similarity">
    <text evidence="1">Belongs to the transferase hexapeptide repeat family.</text>
</comment>
<dbReference type="InterPro" id="IPR051159">
    <property type="entry name" value="Hexapeptide_acetyltransf"/>
</dbReference>
<dbReference type="PANTHER" id="PTHR23416:SF23">
    <property type="entry name" value="ACETYLTRANSFERASE C18B11.09C-RELATED"/>
    <property type="match status" value="1"/>
</dbReference>
<dbReference type="Gene3D" id="2.160.10.10">
    <property type="entry name" value="Hexapeptide repeat proteins"/>
    <property type="match status" value="1"/>
</dbReference>
<dbReference type="GO" id="GO:0005829">
    <property type="term" value="C:cytosol"/>
    <property type="evidence" value="ECO:0007669"/>
    <property type="project" value="TreeGrafter"/>
</dbReference>
<dbReference type="Pfam" id="PF12464">
    <property type="entry name" value="Mac"/>
    <property type="match status" value="1"/>
</dbReference>
<dbReference type="FunFam" id="2.160.10.10:FF:000008">
    <property type="entry name" value="Maltose O-acetyltransferase"/>
    <property type="match status" value="1"/>
</dbReference>
<evidence type="ECO:0000256" key="2">
    <source>
        <dbReference type="ARBA" id="ARBA00022679"/>
    </source>
</evidence>
<evidence type="ECO:0000256" key="1">
    <source>
        <dbReference type="ARBA" id="ARBA00007274"/>
    </source>
</evidence>
<dbReference type="HOGENOM" id="CLU_051638_3_0_9"/>
<keyword evidence="4" id="KW-0012">Acyltransferase</keyword>
<dbReference type="InterPro" id="IPR011004">
    <property type="entry name" value="Trimer_LpxA-like_sf"/>
</dbReference>
<keyword evidence="2 4" id="KW-0808">Transferase</keyword>
<name>D7V0B4_LISGR</name>
<evidence type="ECO:0000313" key="4">
    <source>
        <dbReference type="EMBL" id="EFI83007.1"/>
    </source>
</evidence>
<sequence length="213" mass="23666">MKSKIYIYRKEFAIIIDENRMEEGATMKTEKEKMLAGEMYDPSAEELVHGRHRARKFCREINDTLDKNIRTNVIKRLLGGTKENVYIEPNFHTDYGDNIYVGENFYANFDCVILDVCEVNIGDNCMLAPGVHIYTATHPLDPAERNSGLELGQPVTIGDNVWIGGRAVINPGVTLGNNVVVGAGAVVTKSFPDNVVLVGNPARVIKQIEQKGL</sequence>
<dbReference type="EC" id="2.3.1.79" evidence="4"/>
<dbReference type="Proteomes" id="UP000010119">
    <property type="component" value="Unassembled WGS sequence"/>
</dbReference>
<dbReference type="GO" id="GO:0008925">
    <property type="term" value="F:maltose O-acetyltransferase activity"/>
    <property type="evidence" value="ECO:0007669"/>
    <property type="project" value="UniProtKB-EC"/>
</dbReference>
<gene>
    <name evidence="4" type="primary">maa</name>
    <name evidence="4" type="ORF">HMPREF0556_11692</name>
</gene>
<accession>D7V0B4</accession>
<evidence type="ECO:0000313" key="5">
    <source>
        <dbReference type="Proteomes" id="UP000010119"/>
    </source>
</evidence>
<feature type="domain" description="Maltose/galactoside acetyltransferase" evidence="3">
    <location>
        <begin position="31"/>
        <end position="83"/>
    </location>
</feature>
<dbReference type="SUPFAM" id="SSF51161">
    <property type="entry name" value="Trimeric LpxA-like enzymes"/>
    <property type="match status" value="1"/>
</dbReference>
<dbReference type="SMART" id="SM01266">
    <property type="entry name" value="Mac"/>
    <property type="match status" value="1"/>
</dbReference>
<comment type="caution">
    <text evidence="4">The sequence shown here is derived from an EMBL/GenBank/DDBJ whole genome shotgun (WGS) entry which is preliminary data.</text>
</comment>
<dbReference type="InterPro" id="IPR024688">
    <property type="entry name" value="Mac_dom"/>
</dbReference>
<dbReference type="AlphaFoldDB" id="D7V0B4"/>
<dbReference type="InterPro" id="IPR001451">
    <property type="entry name" value="Hexapep"/>
</dbReference>
<reference evidence="4" key="1">
    <citation type="submission" date="2010-06" db="EMBL/GenBank/DDBJ databases">
        <authorList>
            <person name="Muzny D."/>
            <person name="Qin X."/>
            <person name="Buhay C."/>
            <person name="Dugan-Rocha S."/>
            <person name="Ding Y."/>
            <person name="Chen G."/>
            <person name="Hawes A."/>
            <person name="Holder M."/>
            <person name="Jhangiani S."/>
            <person name="Johnson A."/>
            <person name="Khan Z."/>
            <person name="Li Z."/>
            <person name="Liu W."/>
            <person name="Liu X."/>
            <person name="Perez L."/>
            <person name="Shen H."/>
            <person name="Wang Q."/>
            <person name="Watt J."/>
            <person name="Xi L."/>
            <person name="Xin Y."/>
            <person name="Zhou J."/>
            <person name="Deng J."/>
            <person name="Jiang H."/>
            <person name="Liu Y."/>
            <person name="Qu J."/>
            <person name="Song X.-Z."/>
            <person name="Zhang L."/>
            <person name="Villasana D."/>
            <person name="Johnson A."/>
            <person name="Liu J."/>
            <person name="Liyanage D."/>
            <person name="Lorensuhewa L."/>
            <person name="Robinson T."/>
            <person name="Song A."/>
            <person name="Song B.-B."/>
            <person name="Dinh H."/>
            <person name="Thornton R."/>
            <person name="Coyle M."/>
            <person name="Francisco L."/>
            <person name="Jackson L."/>
            <person name="Javaid M."/>
            <person name="Korchina V."/>
            <person name="Kovar C."/>
            <person name="Mata R."/>
            <person name="Mathew T."/>
            <person name="Ngo R."/>
            <person name="Nguyen L."/>
            <person name="Nguyen N."/>
            <person name="Okwuonu G."/>
            <person name="Ongeri F."/>
            <person name="Pham C."/>
            <person name="Simmons D."/>
            <person name="Wilczek-Boney K."/>
            <person name="Hale W."/>
            <person name="Jakkamsetti A."/>
            <person name="Pham P."/>
            <person name="Ruth R."/>
            <person name="San Lucas F."/>
            <person name="Warren J."/>
            <person name="Zhang J."/>
            <person name="Zhao Z."/>
            <person name="Zhou C."/>
            <person name="Zhu D."/>
            <person name="Lee S."/>
            <person name="Bess C."/>
            <person name="Blankenburg K."/>
            <person name="Forbes L."/>
            <person name="Fu Q."/>
            <person name="Gubbala S."/>
            <person name="Hirani K."/>
            <person name="Jayaseelan J.C."/>
            <person name="Lara F."/>
            <person name="Munidasa M."/>
            <person name="Palculict T."/>
            <person name="Patil S."/>
            <person name="Pu L.-L."/>
            <person name="Saada N."/>
            <person name="Tang L."/>
            <person name="Weissenberger G."/>
            <person name="Zhu Y."/>
            <person name="Hemphill L."/>
            <person name="Shang Y."/>
            <person name="Youmans B."/>
            <person name="Ayvaz T."/>
            <person name="Ross M."/>
            <person name="Santibanez J."/>
            <person name="Aqrawi P."/>
            <person name="Gross S."/>
            <person name="Joshi V."/>
            <person name="Fowler G."/>
            <person name="Nazareth L."/>
            <person name="Reid J."/>
            <person name="Worley K."/>
            <person name="Petrosino J."/>
            <person name="Highlander S."/>
            <person name="Gibbs R."/>
        </authorList>
    </citation>
    <scope>NUCLEOTIDE SEQUENCE [LARGE SCALE GENOMIC DNA]</scope>
    <source>
        <strain evidence="4">DSM 20601</strain>
    </source>
</reference>
<dbReference type="PANTHER" id="PTHR23416">
    <property type="entry name" value="SIALIC ACID SYNTHASE-RELATED"/>
    <property type="match status" value="1"/>
</dbReference>
<protein>
    <submittedName>
        <fullName evidence="4">Bacterial transferase hexapeptide repeat protein</fullName>
        <ecNumber evidence="4">2.3.1.79</ecNumber>
    </submittedName>
</protein>